<comment type="caution">
    <text evidence="1">The sequence shown here is derived from an EMBL/GenBank/DDBJ whole genome shotgun (WGS) entry which is preliminary data.</text>
</comment>
<protein>
    <recommendedName>
        <fullName evidence="3">SnoaL-like domain-containing protein</fullName>
    </recommendedName>
</protein>
<organism evidence="1 2">
    <name type="scientific">Fusarium oligoseptatum</name>
    <dbReference type="NCBI Taxonomy" id="2604345"/>
    <lineage>
        <taxon>Eukaryota</taxon>
        <taxon>Fungi</taxon>
        <taxon>Dikarya</taxon>
        <taxon>Ascomycota</taxon>
        <taxon>Pezizomycotina</taxon>
        <taxon>Sordariomycetes</taxon>
        <taxon>Hypocreomycetidae</taxon>
        <taxon>Hypocreales</taxon>
        <taxon>Nectriaceae</taxon>
        <taxon>Fusarium</taxon>
        <taxon>Fusarium solani species complex</taxon>
    </lineage>
</organism>
<accession>A0A428RHC0</accession>
<sequence>SLCHFAAPSLYWYRYSPGALAKVTAFLKADKSLIEQLDESDDVDASIAASADYTFPTNYQYQGQSVPSLLFYSIMMHLSVLALMSAALASTANAGTNPLSALSAPYCPPRPASPQQQRIILDEFIQKLFIQRNATKALNDHVSVDYIQHNPFALSGRQNSIDGLSWISPETVNFTVVHSGIDKSLAWVFSRVDIAGQDQPTAAADFLRFSGSCIEEHWDVLQERPENRTNPLDMW</sequence>
<dbReference type="Proteomes" id="UP000287144">
    <property type="component" value="Unassembled WGS sequence"/>
</dbReference>
<name>A0A428RHC0_9HYPO</name>
<feature type="non-terminal residue" evidence="1">
    <location>
        <position position="1"/>
    </location>
</feature>
<evidence type="ECO:0008006" key="3">
    <source>
        <dbReference type="Google" id="ProtNLM"/>
    </source>
</evidence>
<gene>
    <name evidence="1" type="ORF">CEP52_017755</name>
</gene>
<dbReference type="EMBL" id="NKCK01000862">
    <property type="protein sequence ID" value="RSL76939.1"/>
    <property type="molecule type" value="Genomic_DNA"/>
</dbReference>
<proteinExistence type="predicted"/>
<dbReference type="InterPro" id="IPR032710">
    <property type="entry name" value="NTF2-like_dom_sf"/>
</dbReference>
<dbReference type="SUPFAM" id="SSF54427">
    <property type="entry name" value="NTF2-like"/>
    <property type="match status" value="1"/>
</dbReference>
<dbReference type="Gene3D" id="3.10.450.50">
    <property type="match status" value="1"/>
</dbReference>
<evidence type="ECO:0000313" key="2">
    <source>
        <dbReference type="Proteomes" id="UP000287144"/>
    </source>
</evidence>
<reference evidence="1 2" key="1">
    <citation type="submission" date="2017-06" db="EMBL/GenBank/DDBJ databases">
        <title>Comparative genomic analysis of Ambrosia Fusariam Clade fungi.</title>
        <authorList>
            <person name="Stajich J.E."/>
            <person name="Carrillo J."/>
            <person name="Kijimoto T."/>
            <person name="Eskalen A."/>
            <person name="O'Donnell K."/>
            <person name="Kasson M."/>
        </authorList>
    </citation>
    <scope>NUCLEOTIDE SEQUENCE [LARGE SCALE GENOMIC DNA]</scope>
    <source>
        <strain evidence="1 2">NRRL62579</strain>
    </source>
</reference>
<keyword evidence="2" id="KW-1185">Reference proteome</keyword>
<evidence type="ECO:0000313" key="1">
    <source>
        <dbReference type="EMBL" id="RSL76939.1"/>
    </source>
</evidence>
<dbReference type="AlphaFoldDB" id="A0A428RHC0"/>